<dbReference type="RefSeq" id="WP_188166605.1">
    <property type="nucleotide sequence ID" value="NZ_JACVVX010000010.1"/>
</dbReference>
<proteinExistence type="inferred from homology"/>
<evidence type="ECO:0000256" key="6">
    <source>
        <dbReference type="ARBA" id="ARBA00022927"/>
    </source>
</evidence>
<dbReference type="InterPro" id="IPR050366">
    <property type="entry name" value="BP-dependent_transpt_permease"/>
</dbReference>
<comment type="caution">
    <text evidence="11">The sequence shown here is derived from an EMBL/GenBank/DDBJ whole genome shotgun (WGS) entry which is preliminary data.</text>
</comment>
<reference evidence="11" key="1">
    <citation type="submission" date="2020-09" db="EMBL/GenBank/DDBJ databases">
        <title>Genome seq and assembly of Tianweitania sp.</title>
        <authorList>
            <person name="Chhetri G."/>
        </authorList>
    </citation>
    <scope>NUCLEOTIDE SEQUENCE</scope>
    <source>
        <strain evidence="11">Rool2</strain>
    </source>
</reference>
<dbReference type="AlphaFoldDB" id="A0A8J6U9F5"/>
<organism evidence="11 12">
    <name type="scientific">Oryzicola mucosus</name>
    <dbReference type="NCBI Taxonomy" id="2767425"/>
    <lineage>
        <taxon>Bacteria</taxon>
        <taxon>Pseudomonadati</taxon>
        <taxon>Pseudomonadota</taxon>
        <taxon>Alphaproteobacteria</taxon>
        <taxon>Hyphomicrobiales</taxon>
        <taxon>Phyllobacteriaceae</taxon>
        <taxon>Oryzicola</taxon>
    </lineage>
</organism>
<evidence type="ECO:0000256" key="9">
    <source>
        <dbReference type="RuleBase" id="RU363032"/>
    </source>
</evidence>
<dbReference type="Pfam" id="PF12911">
    <property type="entry name" value="OppC_N"/>
    <property type="match status" value="1"/>
</dbReference>
<dbReference type="InterPro" id="IPR000515">
    <property type="entry name" value="MetI-like"/>
</dbReference>
<dbReference type="Proteomes" id="UP000643405">
    <property type="component" value="Unassembled WGS sequence"/>
</dbReference>
<feature type="transmembrane region" description="Helical" evidence="9">
    <location>
        <begin position="273"/>
        <end position="294"/>
    </location>
</feature>
<evidence type="ECO:0000256" key="2">
    <source>
        <dbReference type="ARBA" id="ARBA00022448"/>
    </source>
</evidence>
<gene>
    <name evidence="11" type="ORF">ICI42_21180</name>
</gene>
<dbReference type="PANTHER" id="PTHR43386:SF1">
    <property type="entry name" value="D,D-DIPEPTIDE TRANSPORT SYSTEM PERMEASE PROTEIN DDPC-RELATED"/>
    <property type="match status" value="1"/>
</dbReference>
<dbReference type="GO" id="GO:0005886">
    <property type="term" value="C:plasma membrane"/>
    <property type="evidence" value="ECO:0007669"/>
    <property type="project" value="UniProtKB-SubCell"/>
</dbReference>
<keyword evidence="12" id="KW-1185">Reference proteome</keyword>
<protein>
    <submittedName>
        <fullName evidence="11">ABC transporter permease</fullName>
    </submittedName>
</protein>
<dbReference type="InterPro" id="IPR035906">
    <property type="entry name" value="MetI-like_sf"/>
</dbReference>
<keyword evidence="7 9" id="KW-1133">Transmembrane helix</keyword>
<dbReference type="InterPro" id="IPR025966">
    <property type="entry name" value="OppC_N"/>
</dbReference>
<keyword evidence="5" id="KW-0571">Peptide transport</keyword>
<feature type="transmembrane region" description="Helical" evidence="9">
    <location>
        <begin position="210"/>
        <end position="229"/>
    </location>
</feature>
<comment type="similarity">
    <text evidence="9">Belongs to the binding-protein-dependent transport system permease family.</text>
</comment>
<evidence type="ECO:0000313" key="11">
    <source>
        <dbReference type="EMBL" id="MBD0417162.1"/>
    </source>
</evidence>
<feature type="transmembrane region" description="Helical" evidence="9">
    <location>
        <begin position="172"/>
        <end position="189"/>
    </location>
</feature>
<dbReference type="Gene3D" id="1.10.3720.10">
    <property type="entry name" value="MetI-like"/>
    <property type="match status" value="1"/>
</dbReference>
<accession>A0A8J6U9F5</accession>
<keyword evidence="3" id="KW-1003">Cell membrane</keyword>
<name>A0A8J6U9F5_9HYPH</name>
<keyword evidence="2 9" id="KW-0813">Transport</keyword>
<feature type="domain" description="ABC transmembrane type-1" evidence="10">
    <location>
        <begin position="106"/>
        <end position="295"/>
    </location>
</feature>
<dbReference type="Pfam" id="PF00528">
    <property type="entry name" value="BPD_transp_1"/>
    <property type="match status" value="1"/>
</dbReference>
<sequence length="307" mass="32572">MSAQASQGPAKRKKVAFLDREATSVTEAFLQRLLVGIHTFLSNGLAVAGLTIILLLIAVAAFAPWMATHDPNLQNLSMALKPPSSANWFGTDEYGRDIFSRIVYGSRVTLYIVTLVTITVGPIGLIVGTVSGYFGGMVDMIVMRITDLFLAFPGLILTLTFVAILGPGLEQAVLAIALTGWPAIARLARAETMTIRSSDYIAAARLQGASSLRIIFGSIIPVCLSSVIVRLTLGMASVILTAAGLGFLGLGAQPPTPEWGAMTSAGREYMLDSWWLVTAPGVAIMVVSLAFNLFGDGLRDVLDPKSK</sequence>
<evidence type="ECO:0000259" key="10">
    <source>
        <dbReference type="PROSITE" id="PS50928"/>
    </source>
</evidence>
<dbReference type="SUPFAM" id="SSF161098">
    <property type="entry name" value="MetI-like"/>
    <property type="match status" value="1"/>
</dbReference>
<dbReference type="PROSITE" id="PS50928">
    <property type="entry name" value="ABC_TM1"/>
    <property type="match status" value="1"/>
</dbReference>
<evidence type="ECO:0000256" key="5">
    <source>
        <dbReference type="ARBA" id="ARBA00022856"/>
    </source>
</evidence>
<feature type="transmembrane region" description="Helical" evidence="9">
    <location>
        <begin position="40"/>
        <end position="67"/>
    </location>
</feature>
<dbReference type="GO" id="GO:0015833">
    <property type="term" value="P:peptide transport"/>
    <property type="evidence" value="ECO:0007669"/>
    <property type="project" value="UniProtKB-KW"/>
</dbReference>
<dbReference type="GO" id="GO:0055085">
    <property type="term" value="P:transmembrane transport"/>
    <property type="evidence" value="ECO:0007669"/>
    <property type="project" value="InterPro"/>
</dbReference>
<evidence type="ECO:0000256" key="4">
    <source>
        <dbReference type="ARBA" id="ARBA00022692"/>
    </source>
</evidence>
<dbReference type="CDD" id="cd06261">
    <property type="entry name" value="TM_PBP2"/>
    <property type="match status" value="1"/>
</dbReference>
<evidence type="ECO:0000256" key="1">
    <source>
        <dbReference type="ARBA" id="ARBA00004651"/>
    </source>
</evidence>
<evidence type="ECO:0000256" key="8">
    <source>
        <dbReference type="ARBA" id="ARBA00023136"/>
    </source>
</evidence>
<feature type="transmembrane region" description="Helical" evidence="9">
    <location>
        <begin position="110"/>
        <end position="136"/>
    </location>
</feature>
<keyword evidence="8 9" id="KW-0472">Membrane</keyword>
<evidence type="ECO:0000256" key="7">
    <source>
        <dbReference type="ARBA" id="ARBA00022989"/>
    </source>
</evidence>
<keyword evidence="4 9" id="KW-0812">Transmembrane</keyword>
<evidence type="ECO:0000256" key="3">
    <source>
        <dbReference type="ARBA" id="ARBA00022475"/>
    </source>
</evidence>
<dbReference type="EMBL" id="JACVVX010000010">
    <property type="protein sequence ID" value="MBD0417162.1"/>
    <property type="molecule type" value="Genomic_DNA"/>
</dbReference>
<keyword evidence="6" id="KW-0653">Protein transport</keyword>
<dbReference type="PANTHER" id="PTHR43386">
    <property type="entry name" value="OLIGOPEPTIDE TRANSPORT SYSTEM PERMEASE PROTEIN APPC"/>
    <property type="match status" value="1"/>
</dbReference>
<feature type="transmembrane region" description="Helical" evidence="9">
    <location>
        <begin position="148"/>
        <end position="166"/>
    </location>
</feature>
<feature type="transmembrane region" description="Helical" evidence="9">
    <location>
        <begin position="235"/>
        <end position="252"/>
    </location>
</feature>
<comment type="subcellular location">
    <subcellularLocation>
        <location evidence="1 9">Cell membrane</location>
        <topology evidence="1 9">Multi-pass membrane protein</topology>
    </subcellularLocation>
</comment>
<dbReference type="GO" id="GO:0015031">
    <property type="term" value="P:protein transport"/>
    <property type="evidence" value="ECO:0007669"/>
    <property type="project" value="UniProtKB-KW"/>
</dbReference>
<evidence type="ECO:0000313" key="12">
    <source>
        <dbReference type="Proteomes" id="UP000643405"/>
    </source>
</evidence>